<dbReference type="GO" id="GO:0016491">
    <property type="term" value="F:oxidoreductase activity"/>
    <property type="evidence" value="ECO:0007669"/>
    <property type="project" value="UniProtKB-KW"/>
</dbReference>
<dbReference type="STRING" id="439228.SAMN06295920_10890"/>
<evidence type="ECO:0000259" key="6">
    <source>
        <dbReference type="PROSITE" id="PS51085"/>
    </source>
</evidence>
<dbReference type="InterPro" id="IPR002888">
    <property type="entry name" value="2Fe-2S-bd"/>
</dbReference>
<dbReference type="RefSeq" id="WP_079649460.1">
    <property type="nucleotide sequence ID" value="NZ_FUYM01000008.1"/>
</dbReference>
<evidence type="ECO:0000313" key="7">
    <source>
        <dbReference type="EMBL" id="SKB90590.1"/>
    </source>
</evidence>
<dbReference type="InterPro" id="IPR001041">
    <property type="entry name" value="2Fe-2S_ferredoxin-type"/>
</dbReference>
<dbReference type="InterPro" id="IPR012675">
    <property type="entry name" value="Beta-grasp_dom_sf"/>
</dbReference>
<dbReference type="PANTHER" id="PTHR44379">
    <property type="entry name" value="OXIDOREDUCTASE WITH IRON-SULFUR SUBUNIT"/>
    <property type="match status" value="1"/>
</dbReference>
<dbReference type="Pfam" id="PF00111">
    <property type="entry name" value="Fer2"/>
    <property type="match status" value="1"/>
</dbReference>
<dbReference type="InterPro" id="IPR036884">
    <property type="entry name" value="2Fe-2S-bd_dom_sf"/>
</dbReference>
<dbReference type="Gene3D" id="1.10.150.120">
    <property type="entry name" value="[2Fe-2S]-binding domain"/>
    <property type="match status" value="1"/>
</dbReference>
<organism evidence="7 8">
    <name type="scientific">Rhizorhabdus histidinilytica</name>
    <dbReference type="NCBI Taxonomy" id="439228"/>
    <lineage>
        <taxon>Bacteria</taxon>
        <taxon>Pseudomonadati</taxon>
        <taxon>Pseudomonadota</taxon>
        <taxon>Alphaproteobacteria</taxon>
        <taxon>Sphingomonadales</taxon>
        <taxon>Sphingomonadaceae</taxon>
        <taxon>Rhizorhabdus</taxon>
    </lineage>
</organism>
<keyword evidence="8" id="KW-1185">Reference proteome</keyword>
<keyword evidence="1" id="KW-0001">2Fe-2S</keyword>
<feature type="domain" description="2Fe-2S ferredoxin-type" evidence="6">
    <location>
        <begin position="1"/>
        <end position="77"/>
    </location>
</feature>
<gene>
    <name evidence="7" type="ORF">SAMN06295920_10890</name>
</gene>
<dbReference type="InterPro" id="IPR051452">
    <property type="entry name" value="Diverse_Oxidoreductases"/>
</dbReference>
<dbReference type="GO" id="GO:0046872">
    <property type="term" value="F:metal ion binding"/>
    <property type="evidence" value="ECO:0007669"/>
    <property type="project" value="UniProtKB-KW"/>
</dbReference>
<evidence type="ECO:0000256" key="4">
    <source>
        <dbReference type="ARBA" id="ARBA00023004"/>
    </source>
</evidence>
<keyword evidence="5" id="KW-0411">Iron-sulfur</keyword>
<dbReference type="OrthoDB" id="9792018at2"/>
<accession>A0A1T5F3G0</accession>
<keyword evidence="4" id="KW-0408">Iron</keyword>
<dbReference type="Pfam" id="PF01799">
    <property type="entry name" value="Fer2_2"/>
    <property type="match status" value="1"/>
</dbReference>
<dbReference type="AlphaFoldDB" id="A0A1T5F3G0"/>
<protein>
    <submittedName>
        <fullName evidence="7">Carbon-monoxide dehydrogenase small subunit</fullName>
    </submittedName>
</protein>
<dbReference type="SUPFAM" id="SSF54292">
    <property type="entry name" value="2Fe-2S ferredoxin-like"/>
    <property type="match status" value="1"/>
</dbReference>
<evidence type="ECO:0000313" key="8">
    <source>
        <dbReference type="Proteomes" id="UP000189818"/>
    </source>
</evidence>
<dbReference type="Gene3D" id="3.10.20.30">
    <property type="match status" value="1"/>
</dbReference>
<dbReference type="PROSITE" id="PS51085">
    <property type="entry name" value="2FE2S_FER_2"/>
    <property type="match status" value="1"/>
</dbReference>
<evidence type="ECO:0000256" key="2">
    <source>
        <dbReference type="ARBA" id="ARBA00022723"/>
    </source>
</evidence>
<keyword evidence="3" id="KW-0560">Oxidoreductase</keyword>
<name>A0A1T5F3G0_9SPHN</name>
<sequence>MLINCTLNGRDTAIEAAATTRLSALLRETLGLTGTHVACDEGVCGSCTVLLDGSAARACLTLAGQCDGVAIETVEGVAAGETFETIADAFLRHNALQCGFCTPGFVTTVAAMLRDDARERLGDAEVEARISSVACRCTGYLPIVAAVRDLLGRDR</sequence>
<dbReference type="GO" id="GO:0051537">
    <property type="term" value="F:2 iron, 2 sulfur cluster binding"/>
    <property type="evidence" value="ECO:0007669"/>
    <property type="project" value="UniProtKB-KW"/>
</dbReference>
<proteinExistence type="predicted"/>
<dbReference type="Proteomes" id="UP000189818">
    <property type="component" value="Unassembled WGS sequence"/>
</dbReference>
<dbReference type="InterPro" id="IPR036010">
    <property type="entry name" value="2Fe-2S_ferredoxin-like_sf"/>
</dbReference>
<keyword evidence="2" id="KW-0479">Metal-binding</keyword>
<dbReference type="PROSITE" id="PS00197">
    <property type="entry name" value="2FE2S_FER_1"/>
    <property type="match status" value="1"/>
</dbReference>
<dbReference type="EMBL" id="FUYM01000008">
    <property type="protein sequence ID" value="SKB90590.1"/>
    <property type="molecule type" value="Genomic_DNA"/>
</dbReference>
<dbReference type="InterPro" id="IPR006058">
    <property type="entry name" value="2Fe2S_fd_BS"/>
</dbReference>
<evidence type="ECO:0000256" key="3">
    <source>
        <dbReference type="ARBA" id="ARBA00023002"/>
    </source>
</evidence>
<evidence type="ECO:0000256" key="5">
    <source>
        <dbReference type="ARBA" id="ARBA00023014"/>
    </source>
</evidence>
<evidence type="ECO:0000256" key="1">
    <source>
        <dbReference type="ARBA" id="ARBA00022714"/>
    </source>
</evidence>
<dbReference type="PANTHER" id="PTHR44379:SF5">
    <property type="entry name" value="OXIDOREDUCTASE WITH IRON-SULFUR SUBUNIT"/>
    <property type="match status" value="1"/>
</dbReference>
<dbReference type="SUPFAM" id="SSF47741">
    <property type="entry name" value="CO dehydrogenase ISP C-domain like"/>
    <property type="match status" value="1"/>
</dbReference>
<reference evidence="8" key="1">
    <citation type="submission" date="2017-02" db="EMBL/GenBank/DDBJ databases">
        <authorList>
            <person name="Varghese N."/>
            <person name="Submissions S."/>
        </authorList>
    </citation>
    <scope>NUCLEOTIDE SEQUENCE [LARGE SCALE GENOMIC DNA]</scope>
    <source>
        <strain evidence="8">UM2</strain>
    </source>
</reference>